<comment type="caution">
    <text evidence="5">The sequence shown here is derived from an EMBL/GenBank/DDBJ whole genome shotgun (WGS) entry which is preliminary data.</text>
</comment>
<proteinExistence type="predicted"/>
<dbReference type="PANTHER" id="PTHR31302">
    <property type="entry name" value="TRANSMEMBRANE PROTEIN WITH METALLOPHOSPHOESTERASE DOMAIN-RELATED"/>
    <property type="match status" value="1"/>
</dbReference>
<keyword evidence="2" id="KW-0378">Hydrolase</keyword>
<keyword evidence="3" id="KW-0472">Membrane</keyword>
<dbReference type="Proteomes" id="UP001500390">
    <property type="component" value="Unassembled WGS sequence"/>
</dbReference>
<gene>
    <name evidence="5" type="ORF">GCM10023153_07850</name>
</gene>
<dbReference type="InterPro" id="IPR004843">
    <property type="entry name" value="Calcineurin-like_PHP"/>
</dbReference>
<evidence type="ECO:0000256" key="3">
    <source>
        <dbReference type="SAM" id="Phobius"/>
    </source>
</evidence>
<dbReference type="RefSeq" id="WP_159900016.1">
    <property type="nucleotide sequence ID" value="NZ_BAABFX010000015.1"/>
</dbReference>
<evidence type="ECO:0000313" key="5">
    <source>
        <dbReference type="EMBL" id="GAA4390622.1"/>
    </source>
</evidence>
<sequence length="382" mass="40586">MSSWLILIPLGVFGGFIAFVWHRLAIAPGWRRRWVRYVVAAVLVVLTVFAFAGFDVWGGSFTPAQMRPVAWLGQAFLASCLYLFLGLVPVWLASVAIWLVGWRHDDHGRSARRRLNAIASPLVAAVAVGVTAYGAVEAANPSVSQFELASPQLPAQFDGAKVALITDVHAGAVRSAAFTQQVVDLVNEQEPDLIVLAGDLVDGTAERYAPELAPLADLRAPLGVFATTGNHEMFEDTVNWVSAFEDVGLVVLGNESVPLERGGATMVLAGVHDAIGEGVFAPDYDAALAGVDPEGFTLLAAHQPLQAFEVEGRGVDLQVSGHTHGGQMWPINYLVPLQQPMLEGRGDVAGTPVITSRGAGAWGPAIRVAAPPEVPIITLKRS</sequence>
<keyword evidence="3" id="KW-1133">Transmembrane helix</keyword>
<feature type="transmembrane region" description="Helical" evidence="3">
    <location>
        <begin position="6"/>
        <end position="22"/>
    </location>
</feature>
<dbReference type="Gene3D" id="3.60.21.10">
    <property type="match status" value="1"/>
</dbReference>
<keyword evidence="3" id="KW-0812">Transmembrane</keyword>
<evidence type="ECO:0000313" key="6">
    <source>
        <dbReference type="Proteomes" id="UP001500390"/>
    </source>
</evidence>
<dbReference type="InterPro" id="IPR029052">
    <property type="entry name" value="Metallo-depent_PP-like"/>
</dbReference>
<evidence type="ECO:0000259" key="4">
    <source>
        <dbReference type="Pfam" id="PF00149"/>
    </source>
</evidence>
<feature type="domain" description="Calcineurin-like phosphoesterase" evidence="4">
    <location>
        <begin position="161"/>
        <end position="325"/>
    </location>
</feature>
<feature type="transmembrane region" description="Helical" evidence="3">
    <location>
        <begin position="34"/>
        <end position="54"/>
    </location>
</feature>
<keyword evidence="1" id="KW-0479">Metal-binding</keyword>
<feature type="transmembrane region" description="Helical" evidence="3">
    <location>
        <begin position="74"/>
        <end position="102"/>
    </location>
</feature>
<dbReference type="PANTHER" id="PTHR31302:SF31">
    <property type="entry name" value="PHOSPHODIESTERASE YAEI"/>
    <property type="match status" value="1"/>
</dbReference>
<evidence type="ECO:0000256" key="1">
    <source>
        <dbReference type="ARBA" id="ARBA00022723"/>
    </source>
</evidence>
<keyword evidence="6" id="KW-1185">Reference proteome</keyword>
<feature type="transmembrane region" description="Helical" evidence="3">
    <location>
        <begin position="114"/>
        <end position="136"/>
    </location>
</feature>
<name>A0ABP8JH65_9MICO</name>
<dbReference type="EMBL" id="BAABFX010000015">
    <property type="protein sequence ID" value="GAA4390622.1"/>
    <property type="molecule type" value="Genomic_DNA"/>
</dbReference>
<dbReference type="Pfam" id="PF00149">
    <property type="entry name" value="Metallophos"/>
    <property type="match status" value="1"/>
</dbReference>
<dbReference type="SUPFAM" id="SSF56300">
    <property type="entry name" value="Metallo-dependent phosphatases"/>
    <property type="match status" value="1"/>
</dbReference>
<accession>A0ABP8JH65</accession>
<dbReference type="InterPro" id="IPR051158">
    <property type="entry name" value="Metallophosphoesterase_sf"/>
</dbReference>
<evidence type="ECO:0000256" key="2">
    <source>
        <dbReference type="ARBA" id="ARBA00022801"/>
    </source>
</evidence>
<organism evidence="5 6">
    <name type="scientific">Ornithinibacter aureus</name>
    <dbReference type="NCBI Taxonomy" id="622664"/>
    <lineage>
        <taxon>Bacteria</taxon>
        <taxon>Bacillati</taxon>
        <taxon>Actinomycetota</taxon>
        <taxon>Actinomycetes</taxon>
        <taxon>Micrococcales</taxon>
        <taxon>Intrasporangiaceae</taxon>
        <taxon>Ornithinibacter</taxon>
    </lineage>
</organism>
<protein>
    <submittedName>
        <fullName evidence="5">Metallophosphoesterase</fullName>
    </submittedName>
</protein>
<dbReference type="CDD" id="cd07385">
    <property type="entry name" value="MPP_YkuE_C"/>
    <property type="match status" value="1"/>
</dbReference>
<reference evidence="6" key="1">
    <citation type="journal article" date="2019" name="Int. J. Syst. Evol. Microbiol.">
        <title>The Global Catalogue of Microorganisms (GCM) 10K type strain sequencing project: providing services to taxonomists for standard genome sequencing and annotation.</title>
        <authorList>
            <consortium name="The Broad Institute Genomics Platform"/>
            <consortium name="The Broad Institute Genome Sequencing Center for Infectious Disease"/>
            <person name="Wu L."/>
            <person name="Ma J."/>
        </authorList>
    </citation>
    <scope>NUCLEOTIDE SEQUENCE [LARGE SCALE GENOMIC DNA]</scope>
    <source>
        <strain evidence="6">JCM 17738</strain>
    </source>
</reference>